<accession>A0A494TE40</accession>
<evidence type="ECO:0000313" key="2">
    <source>
        <dbReference type="Proteomes" id="UP000276254"/>
    </source>
</evidence>
<dbReference type="OrthoDB" id="9794645at2"/>
<keyword evidence="2" id="KW-1185">Reference proteome</keyword>
<dbReference type="KEGG" id="spha:D3Y57_19855"/>
<reference evidence="1 2" key="1">
    <citation type="submission" date="2018-09" db="EMBL/GenBank/DDBJ databases">
        <title>Sphingomonas peninsula sp. nov., isolated from fildes peninsula, Antarctic soil.</title>
        <authorList>
            <person name="Yingchao G."/>
        </authorList>
    </citation>
    <scope>NUCLEOTIDE SEQUENCE [LARGE SCALE GENOMIC DNA]</scope>
    <source>
        <strain evidence="1 2">YZ-8</strain>
    </source>
</reference>
<dbReference type="SUPFAM" id="SSF53474">
    <property type="entry name" value="alpha/beta-Hydrolases"/>
    <property type="match status" value="1"/>
</dbReference>
<protein>
    <submittedName>
        <fullName evidence="1">DUF3089 domain-containing protein</fullName>
    </submittedName>
</protein>
<dbReference type="RefSeq" id="WP_121155474.1">
    <property type="nucleotide sequence ID" value="NZ_CP032829.1"/>
</dbReference>
<organism evidence="1 2">
    <name type="scientific">Sphingomonas paeninsulae</name>
    <dbReference type="NCBI Taxonomy" id="2319844"/>
    <lineage>
        <taxon>Bacteria</taxon>
        <taxon>Pseudomonadati</taxon>
        <taxon>Pseudomonadota</taxon>
        <taxon>Alphaproteobacteria</taxon>
        <taxon>Sphingomonadales</taxon>
        <taxon>Sphingomonadaceae</taxon>
        <taxon>Sphingomonas</taxon>
    </lineage>
</organism>
<sequence>MARKFLYVIAFLIVLAVAGALAYRMFGPQLMRIAMVPSAEFIEQKPMPASAWADKKMWFARPDIPGNPALWTPDGYKADTAKGDAAVFFIHPTSYLDRFAWNAPLDDAEANDRALLFIRGQASAFNGVGEIWAPRYRQATFGAFLTGQKESQLALNAAYADVNTAWDAFVASIPADKPIILAAHSQGSVHLLRLLRERIAGQSIAKRIAAAYVVGWPVSMTADVPTLGLPACATADQSSCVLSWQSFAEPADMTQVQTAYDVSTGPTGVKRRGTKILCTNPITGTPGSAAPASANKGTIVPSLDMKTGTFEVGAVPARCSPTGFLLIGPAPEGIGTYVLPGNNYHVFDYSLFWADIRADAARRLATFEGRK</sequence>
<dbReference type="InterPro" id="IPR021440">
    <property type="entry name" value="DUF3089"/>
</dbReference>
<gene>
    <name evidence="1" type="ORF">D3Y57_19855</name>
</gene>
<dbReference type="EMBL" id="CP032829">
    <property type="protein sequence ID" value="AYJ87767.1"/>
    <property type="molecule type" value="Genomic_DNA"/>
</dbReference>
<name>A0A494TE40_SPHPE</name>
<dbReference type="AlphaFoldDB" id="A0A494TE40"/>
<dbReference type="Proteomes" id="UP000276254">
    <property type="component" value="Chromosome"/>
</dbReference>
<dbReference type="InterPro" id="IPR029058">
    <property type="entry name" value="AB_hydrolase_fold"/>
</dbReference>
<dbReference type="Pfam" id="PF11288">
    <property type="entry name" value="DUF3089"/>
    <property type="match status" value="1"/>
</dbReference>
<evidence type="ECO:0000313" key="1">
    <source>
        <dbReference type="EMBL" id="AYJ87767.1"/>
    </source>
</evidence>
<proteinExistence type="predicted"/>